<dbReference type="EMBL" id="JARMAB010000007">
    <property type="protein sequence ID" value="MED1202593.1"/>
    <property type="molecule type" value="Genomic_DNA"/>
</dbReference>
<dbReference type="NCBIfam" id="NF006938">
    <property type="entry name" value="PRK09420.1"/>
    <property type="match status" value="1"/>
</dbReference>
<dbReference type="SUPFAM" id="SSF56300">
    <property type="entry name" value="Metallo-dependent phosphatases"/>
    <property type="match status" value="1"/>
</dbReference>
<dbReference type="Proteomes" id="UP001341444">
    <property type="component" value="Unassembled WGS sequence"/>
</dbReference>
<dbReference type="InterPro" id="IPR008334">
    <property type="entry name" value="5'-Nucleotdase_C"/>
</dbReference>
<dbReference type="Gene3D" id="3.90.780.10">
    <property type="entry name" value="5'-Nucleotidase, C-terminal domain"/>
    <property type="match status" value="1"/>
</dbReference>
<dbReference type="PANTHER" id="PTHR11575:SF6">
    <property type="entry name" value="2',3'-CYCLIC-NUCLEOTIDE 2'-PHOSPHODIESTERASE_3'-NUCLEOTIDASE"/>
    <property type="match status" value="1"/>
</dbReference>
<evidence type="ECO:0000259" key="5">
    <source>
        <dbReference type="Pfam" id="PF02872"/>
    </source>
</evidence>
<evidence type="ECO:0000259" key="4">
    <source>
        <dbReference type="Pfam" id="PF00149"/>
    </source>
</evidence>
<dbReference type="InterPro" id="IPR006179">
    <property type="entry name" value="5_nucleotidase/apyrase"/>
</dbReference>
<dbReference type="InterPro" id="IPR029052">
    <property type="entry name" value="Metallo-depent_PP-like"/>
</dbReference>
<evidence type="ECO:0000256" key="3">
    <source>
        <dbReference type="SAM" id="MobiDB-lite"/>
    </source>
</evidence>
<feature type="domain" description="Calcineurin-like phosphoesterase" evidence="4">
    <location>
        <begin position="43"/>
        <end position="287"/>
    </location>
</feature>
<dbReference type="Pfam" id="PF02872">
    <property type="entry name" value="5_nucleotid_C"/>
    <property type="match status" value="1"/>
</dbReference>
<keyword evidence="7" id="KW-1185">Reference proteome</keyword>
<feature type="region of interest" description="Disordered" evidence="3">
    <location>
        <begin position="653"/>
        <end position="682"/>
    </location>
</feature>
<feature type="domain" description="5'-Nucleotidase C-terminal" evidence="5">
    <location>
        <begin position="383"/>
        <end position="584"/>
    </location>
</feature>
<dbReference type="InterPro" id="IPR036907">
    <property type="entry name" value="5'-Nucleotdase_C_sf"/>
</dbReference>
<comment type="similarity">
    <text evidence="2">Belongs to the 5'-nucleotidase family.</text>
</comment>
<keyword evidence="2" id="KW-0547">Nucleotide-binding</keyword>
<keyword evidence="2" id="KW-0378">Hydrolase</keyword>
<dbReference type="PROSITE" id="PS00786">
    <property type="entry name" value="5_NUCLEOTIDASE_2"/>
    <property type="match status" value="1"/>
</dbReference>
<evidence type="ECO:0000313" key="6">
    <source>
        <dbReference type="EMBL" id="MED1202593.1"/>
    </source>
</evidence>
<feature type="compositionally biased region" description="Basic and acidic residues" evidence="3">
    <location>
        <begin position="673"/>
        <end position="682"/>
    </location>
</feature>
<dbReference type="Gene3D" id="3.60.21.10">
    <property type="match status" value="1"/>
</dbReference>
<evidence type="ECO:0000256" key="2">
    <source>
        <dbReference type="RuleBase" id="RU362119"/>
    </source>
</evidence>
<accession>A0ABU6MDT4</accession>
<dbReference type="Pfam" id="PF00149">
    <property type="entry name" value="Metallophos"/>
    <property type="match status" value="1"/>
</dbReference>
<dbReference type="PANTHER" id="PTHR11575">
    <property type="entry name" value="5'-NUCLEOTIDASE-RELATED"/>
    <property type="match status" value="1"/>
</dbReference>
<protein>
    <submittedName>
        <fullName evidence="6">Bifunctional 2',3'-cyclic-nucleotide 2'-phosphodiesterase/3'-nucleotidase</fullName>
    </submittedName>
</protein>
<dbReference type="RefSeq" id="WP_066267019.1">
    <property type="nucleotide sequence ID" value="NZ_JARMAB010000007.1"/>
</dbReference>
<dbReference type="SUPFAM" id="SSF55816">
    <property type="entry name" value="5'-nucleotidase (syn. UDP-sugar hydrolase), C-terminal domain"/>
    <property type="match status" value="1"/>
</dbReference>
<name>A0ABU6MDT4_9BACI</name>
<evidence type="ECO:0000256" key="1">
    <source>
        <dbReference type="ARBA" id="ARBA00022729"/>
    </source>
</evidence>
<feature type="chain" id="PRO_5045005925" evidence="2">
    <location>
        <begin position="32"/>
        <end position="682"/>
    </location>
</feature>
<dbReference type="PRINTS" id="PR01607">
    <property type="entry name" value="APYRASEFAMLY"/>
</dbReference>
<gene>
    <name evidence="6" type="ORF">P4T90_05740</name>
</gene>
<reference evidence="6 7" key="1">
    <citation type="submission" date="2023-03" db="EMBL/GenBank/DDBJ databases">
        <title>Bacillus Genome Sequencing.</title>
        <authorList>
            <person name="Dunlap C."/>
        </authorList>
    </citation>
    <scope>NUCLEOTIDE SEQUENCE [LARGE SCALE GENOMIC DNA]</scope>
    <source>
        <strain evidence="6 7">B-23453</strain>
    </source>
</reference>
<organism evidence="6 7">
    <name type="scientific">Heyndrickxia acidicola</name>
    <dbReference type="NCBI Taxonomy" id="209389"/>
    <lineage>
        <taxon>Bacteria</taxon>
        <taxon>Bacillati</taxon>
        <taxon>Bacillota</taxon>
        <taxon>Bacilli</taxon>
        <taxon>Bacillales</taxon>
        <taxon>Bacillaceae</taxon>
        <taxon>Heyndrickxia</taxon>
    </lineage>
</organism>
<comment type="caution">
    <text evidence="6">The sequence shown here is derived from an EMBL/GenBank/DDBJ whole genome shotgun (WGS) entry which is preliminary data.</text>
</comment>
<proteinExistence type="inferred from homology"/>
<keyword evidence="1 2" id="KW-0732">Signal</keyword>
<sequence length="682" mass="77048">MKLFFGKKTLLPAAAILIAMVLPPYTSSTNAKISNDTPEQVNLRILETTDLHDQIVNYDYYKNVTTNEFGFAKTATLIKKARREASNTMLFDSGDLIQGNPLADYMAKVKGLWGGYTHPVFRAMNKMHYDAATVGNHEFNYGLKFLKKALDTADFPYVNANIYLDDHDSDPHNDVHLFRPYMIIPKKVKTEDGRTAVLKVGVIGFTTPIIMRWDRRILTGMIKAKGIAETANEIVPELKKAGADIIVALAHTGLDTPQREKNNPEYSVYQLSKVRGIDAILFGHIHRFFPGSPGFKGIKGVDNKNGRINNVAAVEAGYWGNSLGIIDMNLARVNGRWNIVSSHSFVRKIYDYQQREPLAKPDRSVLKAAEKDHIKAIRFSRNKIGHTRVPLSSFFSRIEDTPSLQLVSDAQTWYIKNYIQALQPVYENVPLLSAVAPIKSGVHGSNDFTYIPKGEMTLNSAGDLYPANNTIKVVQMTGDQIKEWLEMSASQFNQMDLKSKKAQELINQQFQSYNFDVIEGLKYEIDILKPPKYKWDGTLINKQANRISHLRRADGRPFKQNQRFLVITNSYRTNGGGNFPGFKQSKPPILINTNMEVRKAISAYVKGEGRVEPKADGNWRIQPLNENIQVVFKSALKGKKMLKKKSRITFKKTKSDDTGRWGIYTLKPKAQKKHPDSKGKDK</sequence>
<dbReference type="InterPro" id="IPR006146">
    <property type="entry name" value="5'-Nucleotdase_CS"/>
</dbReference>
<evidence type="ECO:0000313" key="7">
    <source>
        <dbReference type="Proteomes" id="UP001341444"/>
    </source>
</evidence>
<feature type="signal peptide" evidence="2">
    <location>
        <begin position="1"/>
        <end position="31"/>
    </location>
</feature>
<dbReference type="InterPro" id="IPR004843">
    <property type="entry name" value="Calcineurin-like_PHP"/>
</dbReference>